<dbReference type="RefSeq" id="WP_103130258.1">
    <property type="nucleotide sequence ID" value="NZ_BFAG01000011.1"/>
</dbReference>
<proteinExistence type="predicted"/>
<dbReference type="InterPro" id="IPR050275">
    <property type="entry name" value="PGM_Phosphatase"/>
</dbReference>
<keyword evidence="2" id="KW-1185">Reference proteome</keyword>
<dbReference type="OrthoDB" id="7223100at2"/>
<dbReference type="Proteomes" id="UP000236569">
    <property type="component" value="Unassembled WGS sequence"/>
</dbReference>
<dbReference type="AlphaFoldDB" id="A0A2I9CXT1"/>
<dbReference type="Gene3D" id="3.40.50.1240">
    <property type="entry name" value="Phosphoglycerate mutase-like"/>
    <property type="match status" value="1"/>
</dbReference>
<evidence type="ECO:0000313" key="2">
    <source>
        <dbReference type="Proteomes" id="UP000236569"/>
    </source>
</evidence>
<name>A0A2I9CXT1_9DEIO</name>
<reference evidence="2" key="1">
    <citation type="submission" date="2018-01" db="EMBL/GenBank/DDBJ databases">
        <title>Draft Genome Sequence of the Radioresistant Bacterium Deinococcus aerius TR0125, Isolated from the Higher Atmosphere above Japan.</title>
        <authorList>
            <person name="Satoh K."/>
            <person name="Arai H."/>
            <person name="Sanzen T."/>
            <person name="Kawaguchi Y."/>
            <person name="Hayashi H."/>
            <person name="Yokobori S."/>
            <person name="Yamagishi A."/>
            <person name="Oono Y."/>
            <person name="Narumi I."/>
        </authorList>
    </citation>
    <scope>NUCLEOTIDE SEQUENCE [LARGE SCALE GENOMIC DNA]</scope>
    <source>
        <strain evidence="2">TR0125</strain>
    </source>
</reference>
<dbReference type="Pfam" id="PF00300">
    <property type="entry name" value="His_Phos_1"/>
    <property type="match status" value="1"/>
</dbReference>
<dbReference type="InterPro" id="IPR013078">
    <property type="entry name" value="His_Pase_superF_clade-1"/>
</dbReference>
<protein>
    <submittedName>
        <fullName evidence="1">Phosphoglycerate mutase</fullName>
    </submittedName>
</protein>
<sequence>MPTRLLLIRHADSWHKREGIVGGPRGDRGLTEEGVRQAERLHDRLARQGLEGQAVYSSPLPRSLQTAGMATRDLNLPPVTPDPGLISWAVPDEADGMPTREFQTRYATPGGVFHPFESVSESWASLVTRASHTLLTLARRHRGQTTLVFTHAEVVKASLVAFGNLPLLPPFEVEVRPASVTEWRTGGDPAAWPPPFLAWTLARWNDAAHLEGGEG</sequence>
<evidence type="ECO:0000313" key="1">
    <source>
        <dbReference type="EMBL" id="GBF06913.1"/>
    </source>
</evidence>
<comment type="caution">
    <text evidence="1">The sequence shown here is derived from an EMBL/GenBank/DDBJ whole genome shotgun (WGS) entry which is preliminary data.</text>
</comment>
<gene>
    <name evidence="1" type="ORF">DAERI_110095</name>
</gene>
<dbReference type="InterPro" id="IPR029033">
    <property type="entry name" value="His_PPase_superfam"/>
</dbReference>
<accession>A0A2I9CXT1</accession>
<dbReference type="GO" id="GO:0016791">
    <property type="term" value="F:phosphatase activity"/>
    <property type="evidence" value="ECO:0007669"/>
    <property type="project" value="TreeGrafter"/>
</dbReference>
<dbReference type="PANTHER" id="PTHR48100">
    <property type="entry name" value="BROAD-SPECIFICITY PHOSPHATASE YOR283W-RELATED"/>
    <property type="match status" value="1"/>
</dbReference>
<dbReference type="SUPFAM" id="SSF53254">
    <property type="entry name" value="Phosphoglycerate mutase-like"/>
    <property type="match status" value="1"/>
</dbReference>
<dbReference type="CDD" id="cd07067">
    <property type="entry name" value="HP_PGM_like"/>
    <property type="match status" value="1"/>
</dbReference>
<organism evidence="1 2">
    <name type="scientific">Deinococcus aerius</name>
    <dbReference type="NCBI Taxonomy" id="200253"/>
    <lineage>
        <taxon>Bacteria</taxon>
        <taxon>Thermotogati</taxon>
        <taxon>Deinococcota</taxon>
        <taxon>Deinococci</taxon>
        <taxon>Deinococcales</taxon>
        <taxon>Deinococcaceae</taxon>
        <taxon>Deinococcus</taxon>
    </lineage>
</organism>
<dbReference type="EMBL" id="BFAG01000011">
    <property type="protein sequence ID" value="GBF06913.1"/>
    <property type="molecule type" value="Genomic_DNA"/>
</dbReference>
<dbReference type="SMART" id="SM00855">
    <property type="entry name" value="PGAM"/>
    <property type="match status" value="1"/>
</dbReference>
<dbReference type="GO" id="GO:0005737">
    <property type="term" value="C:cytoplasm"/>
    <property type="evidence" value="ECO:0007669"/>
    <property type="project" value="TreeGrafter"/>
</dbReference>
<dbReference type="PANTHER" id="PTHR48100:SF59">
    <property type="entry name" value="ADENOSYLCOBALAMIN_ALPHA-RIBAZOLE PHOSPHATASE"/>
    <property type="match status" value="1"/>
</dbReference>